<organism evidence="12 13">
    <name type="scientific">Vibrio panuliri</name>
    <dbReference type="NCBI Taxonomy" id="1381081"/>
    <lineage>
        <taxon>Bacteria</taxon>
        <taxon>Pseudomonadati</taxon>
        <taxon>Pseudomonadota</taxon>
        <taxon>Gammaproteobacteria</taxon>
        <taxon>Vibrionales</taxon>
        <taxon>Vibrionaceae</taxon>
        <taxon>Vibrio</taxon>
    </lineage>
</organism>
<dbReference type="Gene3D" id="3.20.20.450">
    <property type="entry name" value="EAL domain"/>
    <property type="match status" value="1"/>
</dbReference>
<keyword evidence="4" id="KW-0973">c-di-GMP</keyword>
<gene>
    <name evidence="12" type="ORF">BIY22_16290</name>
</gene>
<evidence type="ECO:0000256" key="5">
    <source>
        <dbReference type="ARBA" id="ARBA00022692"/>
    </source>
</evidence>
<dbReference type="SMART" id="SM00052">
    <property type="entry name" value="EAL"/>
    <property type="match status" value="1"/>
</dbReference>
<dbReference type="InterPro" id="IPR035919">
    <property type="entry name" value="EAL_sf"/>
</dbReference>
<dbReference type="EC" id="3.1.4.52" evidence="2"/>
<dbReference type="InterPro" id="IPR050706">
    <property type="entry name" value="Cyclic-di-GMP_PDE-like"/>
</dbReference>
<evidence type="ECO:0000256" key="2">
    <source>
        <dbReference type="ARBA" id="ARBA00012282"/>
    </source>
</evidence>
<keyword evidence="8 10" id="KW-0472">Membrane</keyword>
<keyword evidence="6" id="KW-0378">Hydrolase</keyword>
<evidence type="ECO:0000256" key="4">
    <source>
        <dbReference type="ARBA" id="ARBA00022636"/>
    </source>
</evidence>
<evidence type="ECO:0000259" key="11">
    <source>
        <dbReference type="PROSITE" id="PS50883"/>
    </source>
</evidence>
<evidence type="ECO:0000256" key="3">
    <source>
        <dbReference type="ARBA" id="ARBA00022475"/>
    </source>
</evidence>
<dbReference type="InterPro" id="IPR024744">
    <property type="entry name" value="CSS-motif_dom"/>
</dbReference>
<dbReference type="InterPro" id="IPR001633">
    <property type="entry name" value="EAL_dom"/>
</dbReference>
<evidence type="ECO:0000256" key="7">
    <source>
        <dbReference type="ARBA" id="ARBA00022989"/>
    </source>
</evidence>
<dbReference type="PROSITE" id="PS50883">
    <property type="entry name" value="EAL"/>
    <property type="match status" value="1"/>
</dbReference>
<keyword evidence="5 10" id="KW-0812">Transmembrane</keyword>
<reference evidence="12 13" key="1">
    <citation type="submission" date="2016-09" db="EMBL/GenBank/DDBJ databases">
        <title>Genomic Taxonomy of the Vibrionaceae.</title>
        <authorList>
            <person name="Gonzalez-Castillo A."/>
            <person name="Gomez-Gil B."/>
            <person name="Enciso-Ibarra K."/>
        </authorList>
    </citation>
    <scope>NUCLEOTIDE SEQUENCE [LARGE SCALE GENOMIC DNA]</scope>
    <source>
        <strain evidence="12 13">CAIM 703</strain>
    </source>
</reference>
<evidence type="ECO:0000256" key="8">
    <source>
        <dbReference type="ARBA" id="ARBA00023136"/>
    </source>
</evidence>
<protein>
    <recommendedName>
        <fullName evidence="2">cyclic-guanylate-specific phosphodiesterase</fullName>
        <ecNumber evidence="2">3.1.4.52</ecNumber>
    </recommendedName>
</protein>
<feature type="domain" description="EAL" evidence="11">
    <location>
        <begin position="266"/>
        <end position="521"/>
    </location>
</feature>
<dbReference type="OrthoDB" id="675397at2"/>
<keyword evidence="3" id="KW-1003">Cell membrane</keyword>
<accession>A0A1Q9HNK2</accession>
<dbReference type="Pfam" id="PF00563">
    <property type="entry name" value="EAL"/>
    <property type="match status" value="1"/>
</dbReference>
<dbReference type="PANTHER" id="PTHR33121">
    <property type="entry name" value="CYCLIC DI-GMP PHOSPHODIESTERASE PDEF"/>
    <property type="match status" value="1"/>
</dbReference>
<feature type="transmembrane region" description="Helical" evidence="10">
    <location>
        <begin position="242"/>
        <end position="264"/>
    </location>
</feature>
<comment type="catalytic activity">
    <reaction evidence="9">
        <text>3',3'-c-di-GMP + H2O = 5'-phosphoguanylyl(3'-&gt;5')guanosine + H(+)</text>
        <dbReference type="Rhea" id="RHEA:24902"/>
        <dbReference type="ChEBI" id="CHEBI:15377"/>
        <dbReference type="ChEBI" id="CHEBI:15378"/>
        <dbReference type="ChEBI" id="CHEBI:58754"/>
        <dbReference type="ChEBI" id="CHEBI:58805"/>
        <dbReference type="EC" id="3.1.4.52"/>
    </reaction>
</comment>
<evidence type="ECO:0000256" key="1">
    <source>
        <dbReference type="ARBA" id="ARBA00004651"/>
    </source>
</evidence>
<keyword evidence="7 10" id="KW-1133">Transmembrane helix</keyword>
<dbReference type="GO" id="GO:0005886">
    <property type="term" value="C:plasma membrane"/>
    <property type="evidence" value="ECO:0007669"/>
    <property type="project" value="UniProtKB-SubCell"/>
</dbReference>
<dbReference type="EMBL" id="MJMJ01000004">
    <property type="protein sequence ID" value="OLQ92370.1"/>
    <property type="molecule type" value="Genomic_DNA"/>
</dbReference>
<evidence type="ECO:0000256" key="10">
    <source>
        <dbReference type="SAM" id="Phobius"/>
    </source>
</evidence>
<name>A0A1Q9HNK2_9VIBR</name>
<comment type="caution">
    <text evidence="12">The sequence shown here is derived from an EMBL/GenBank/DDBJ whole genome shotgun (WGS) entry which is preliminary data.</text>
</comment>
<evidence type="ECO:0000313" key="12">
    <source>
        <dbReference type="EMBL" id="OLQ92370.1"/>
    </source>
</evidence>
<dbReference type="CDD" id="cd01948">
    <property type="entry name" value="EAL"/>
    <property type="match status" value="1"/>
</dbReference>
<dbReference type="STRING" id="1381081.BIY22_16290"/>
<dbReference type="AlphaFoldDB" id="A0A1Q9HNK2"/>
<dbReference type="SUPFAM" id="SSF141868">
    <property type="entry name" value="EAL domain-like"/>
    <property type="match status" value="1"/>
</dbReference>
<dbReference type="GO" id="GO:0071111">
    <property type="term" value="F:cyclic-guanylate-specific phosphodiesterase activity"/>
    <property type="evidence" value="ECO:0007669"/>
    <property type="project" value="UniProtKB-EC"/>
</dbReference>
<sequence length="530" mass="60315">MVSTKLNLKTITGLGKSIFNYLPNLLPVAAIFLLAFMFSVLDNYYQTQRAVERDGVDIVNSLDGYIDKVASELYLLNGKLTNRCSTQDKLTLRAHAFHSEFLKEVGMFQDGQVFCTSNEGPSQIALSEGVPNRIAQSENHITISIGESDSHIYTFFIYASIDDNFGLNALLPPERLTDLIAPFLDAREYQYTLTILDYEQSNTYQNDVPYDERFAFSSKLYPFKIELHPTLGTYRYHYLANLWQAILFASACSLLYLIIGYHLLAKRSIEHTLLNAISNDEIELYLQPIVDLNNNVVVGSEALVRWNHPTQGHISPEIFIPLAEKLGVIDTLTEKMLSMVVRFLEQNPHYQETKYVSVNVSRVSLINKHFLNHLRKFAKRYPKLIDSILLEVTENIDFDQQQLTIALDNLNQIQALGFKLAIDDFGTGYSGLNFIRLHPFQVMKIDQVFIKSLHSESSITPVLVSMIQLAKELNMKVIAEGVETEQQIDLLRKLGVSYIQGYYYSYPVKPEALLKLSESNRYAQTANLTA</sequence>
<dbReference type="Pfam" id="PF12792">
    <property type="entry name" value="CSS-motif"/>
    <property type="match status" value="1"/>
</dbReference>
<proteinExistence type="predicted"/>
<feature type="transmembrane region" description="Helical" evidence="10">
    <location>
        <begin position="21"/>
        <end position="41"/>
    </location>
</feature>
<comment type="subcellular location">
    <subcellularLocation>
        <location evidence="1">Cell membrane</location>
        <topology evidence="1">Multi-pass membrane protein</topology>
    </subcellularLocation>
</comment>
<evidence type="ECO:0000256" key="6">
    <source>
        <dbReference type="ARBA" id="ARBA00022801"/>
    </source>
</evidence>
<dbReference type="RefSeq" id="WP_075706533.1">
    <property type="nucleotide sequence ID" value="NZ_MJMJ01000004.1"/>
</dbReference>
<evidence type="ECO:0000313" key="13">
    <source>
        <dbReference type="Proteomes" id="UP000186313"/>
    </source>
</evidence>
<dbReference type="PANTHER" id="PTHR33121:SF79">
    <property type="entry name" value="CYCLIC DI-GMP PHOSPHODIESTERASE PDED-RELATED"/>
    <property type="match status" value="1"/>
</dbReference>
<evidence type="ECO:0000256" key="9">
    <source>
        <dbReference type="ARBA" id="ARBA00034290"/>
    </source>
</evidence>
<dbReference type="Proteomes" id="UP000186313">
    <property type="component" value="Unassembled WGS sequence"/>
</dbReference>